<evidence type="ECO:0000313" key="2">
    <source>
        <dbReference type="Proteomes" id="UP000299102"/>
    </source>
</evidence>
<dbReference type="Proteomes" id="UP000299102">
    <property type="component" value="Unassembled WGS sequence"/>
</dbReference>
<name>A0A4C1WCT3_EUMVA</name>
<protein>
    <recommendedName>
        <fullName evidence="3">Endonuclease/exonuclease/phosphatase domain-containing protein</fullName>
    </recommendedName>
</protein>
<accession>A0A4C1WCT3</accession>
<keyword evidence="2" id="KW-1185">Reference proteome</keyword>
<sequence>MRLKKKSGNRLLASQITERNHYTHKGYPLSVLSVLHLVGSSDHEIRPFAAYGPPGTQIYVQNIHSIFNGPTPTLIISDLNDKYKTWGSLSISRAGRLLVEKAERQGYEVLGPDTPTHVPTDPLH</sequence>
<reference evidence="1 2" key="1">
    <citation type="journal article" date="2019" name="Commun. Biol.">
        <title>The bagworm genome reveals a unique fibroin gene that provides high tensile strength.</title>
        <authorList>
            <person name="Kono N."/>
            <person name="Nakamura H."/>
            <person name="Ohtoshi R."/>
            <person name="Tomita M."/>
            <person name="Numata K."/>
            <person name="Arakawa K."/>
        </authorList>
    </citation>
    <scope>NUCLEOTIDE SEQUENCE [LARGE SCALE GENOMIC DNA]</scope>
</reference>
<comment type="caution">
    <text evidence="1">The sequence shown here is derived from an EMBL/GenBank/DDBJ whole genome shotgun (WGS) entry which is preliminary data.</text>
</comment>
<dbReference type="SUPFAM" id="SSF56219">
    <property type="entry name" value="DNase I-like"/>
    <property type="match status" value="1"/>
</dbReference>
<dbReference type="Gene3D" id="3.60.10.10">
    <property type="entry name" value="Endonuclease/exonuclease/phosphatase"/>
    <property type="match status" value="1"/>
</dbReference>
<dbReference type="EMBL" id="BGZK01000540">
    <property type="protein sequence ID" value="GBP49206.1"/>
    <property type="molecule type" value="Genomic_DNA"/>
</dbReference>
<evidence type="ECO:0000313" key="1">
    <source>
        <dbReference type="EMBL" id="GBP49206.1"/>
    </source>
</evidence>
<gene>
    <name evidence="1" type="ORF">EVAR_96513_1</name>
</gene>
<dbReference type="InterPro" id="IPR036691">
    <property type="entry name" value="Endo/exonu/phosph_ase_sf"/>
</dbReference>
<evidence type="ECO:0008006" key="3">
    <source>
        <dbReference type="Google" id="ProtNLM"/>
    </source>
</evidence>
<proteinExistence type="predicted"/>
<dbReference type="AlphaFoldDB" id="A0A4C1WCT3"/>
<dbReference type="OrthoDB" id="412981at2759"/>
<organism evidence="1 2">
    <name type="scientific">Eumeta variegata</name>
    <name type="common">Bagworm moth</name>
    <name type="synonym">Eumeta japonica</name>
    <dbReference type="NCBI Taxonomy" id="151549"/>
    <lineage>
        <taxon>Eukaryota</taxon>
        <taxon>Metazoa</taxon>
        <taxon>Ecdysozoa</taxon>
        <taxon>Arthropoda</taxon>
        <taxon>Hexapoda</taxon>
        <taxon>Insecta</taxon>
        <taxon>Pterygota</taxon>
        <taxon>Neoptera</taxon>
        <taxon>Endopterygota</taxon>
        <taxon>Lepidoptera</taxon>
        <taxon>Glossata</taxon>
        <taxon>Ditrysia</taxon>
        <taxon>Tineoidea</taxon>
        <taxon>Psychidae</taxon>
        <taxon>Oiketicinae</taxon>
        <taxon>Eumeta</taxon>
    </lineage>
</organism>